<gene>
    <name evidence="4" type="ORF">DSM02_2402</name>
</gene>
<name>A0A4Q0P4N2_9FLAO</name>
<protein>
    <submittedName>
        <fullName evidence="4">FecR family protein</fullName>
    </submittedName>
</protein>
<dbReference type="PIRSF" id="PIRSF018266">
    <property type="entry name" value="FecR"/>
    <property type="match status" value="1"/>
</dbReference>
<dbReference type="RefSeq" id="WP_128765819.1">
    <property type="nucleotide sequence ID" value="NZ_JBHUOO010000008.1"/>
</dbReference>
<dbReference type="Gene3D" id="2.60.120.1440">
    <property type="match status" value="1"/>
</dbReference>
<keyword evidence="5" id="KW-1185">Reference proteome</keyword>
<accession>A0A4Q0P4N2</accession>
<evidence type="ECO:0000259" key="2">
    <source>
        <dbReference type="Pfam" id="PF04773"/>
    </source>
</evidence>
<sequence>MTQQELLALAEKQRLGTATKEEQYLLHTFVDKLQQLDLKANPSDQNRLRILKDIEARIKTESKPGLNYKRLLTYAAIFIGLLSIASLSTYVFGTQLITEQTGKGEKRTLALADGSSIILNANSKIIYSEDFTQNRRIELQGEAYFEVHRDTLHPFTITTGPVQTQVLGTTFNINSYEADEVTVSVNSGKVAVHHTKTDEKVYLTKNQQVLFNALDAPVQAQVNSEDQMAWTKNIIALNNTTLIKTAGILENWYDVKIEFEDTSIEGLRITGKFKEEPLETVLQSIALINNLKIDTLTQKHFVIRKKHYNPLKNPSLL</sequence>
<dbReference type="InterPro" id="IPR006860">
    <property type="entry name" value="FecR"/>
</dbReference>
<organism evidence="4 5">
    <name type="scientific">Leeuwenhoekiella polynyae</name>
    <dbReference type="NCBI Taxonomy" id="1550906"/>
    <lineage>
        <taxon>Bacteria</taxon>
        <taxon>Pseudomonadati</taxon>
        <taxon>Bacteroidota</taxon>
        <taxon>Flavobacteriia</taxon>
        <taxon>Flavobacteriales</taxon>
        <taxon>Flavobacteriaceae</taxon>
        <taxon>Leeuwenhoekiella</taxon>
    </lineage>
</organism>
<dbReference type="AlphaFoldDB" id="A0A4Q0P4N2"/>
<evidence type="ECO:0000259" key="3">
    <source>
        <dbReference type="Pfam" id="PF16344"/>
    </source>
</evidence>
<comment type="caution">
    <text evidence="4">The sequence shown here is derived from an EMBL/GenBank/DDBJ whole genome shotgun (WGS) entry which is preliminary data.</text>
</comment>
<dbReference type="Proteomes" id="UP000289859">
    <property type="component" value="Unassembled WGS sequence"/>
</dbReference>
<dbReference type="Gene3D" id="3.55.50.30">
    <property type="match status" value="1"/>
</dbReference>
<dbReference type="PANTHER" id="PTHR30273">
    <property type="entry name" value="PERIPLASMIC SIGNAL SENSOR AND SIGMA FACTOR ACTIVATOR FECR-RELATED"/>
    <property type="match status" value="1"/>
</dbReference>
<proteinExistence type="predicted"/>
<dbReference type="EMBL" id="QOVK01000010">
    <property type="protein sequence ID" value="RXG20549.1"/>
    <property type="molecule type" value="Genomic_DNA"/>
</dbReference>
<keyword evidence="1" id="KW-1133">Transmembrane helix</keyword>
<keyword evidence="1" id="KW-0472">Membrane</keyword>
<reference evidence="4 5" key="1">
    <citation type="submission" date="2018-07" db="EMBL/GenBank/DDBJ databases">
        <title>Leeuwenhoekiella genomics.</title>
        <authorList>
            <person name="Tahon G."/>
            <person name="Willems A."/>
        </authorList>
    </citation>
    <scope>NUCLEOTIDE SEQUENCE [LARGE SCALE GENOMIC DNA]</scope>
    <source>
        <strain evidence="4 5">LMG 29608</strain>
    </source>
</reference>
<dbReference type="Pfam" id="PF04773">
    <property type="entry name" value="FecR"/>
    <property type="match status" value="1"/>
</dbReference>
<evidence type="ECO:0000313" key="4">
    <source>
        <dbReference type="EMBL" id="RXG20549.1"/>
    </source>
</evidence>
<dbReference type="PANTHER" id="PTHR30273:SF2">
    <property type="entry name" value="PROTEIN FECR"/>
    <property type="match status" value="1"/>
</dbReference>
<dbReference type="InterPro" id="IPR032508">
    <property type="entry name" value="FecR_C"/>
</dbReference>
<feature type="transmembrane region" description="Helical" evidence="1">
    <location>
        <begin position="71"/>
        <end position="93"/>
    </location>
</feature>
<keyword evidence="1" id="KW-0812">Transmembrane</keyword>
<dbReference type="OrthoDB" id="704021at2"/>
<dbReference type="InterPro" id="IPR012373">
    <property type="entry name" value="Ferrdict_sens_TM"/>
</dbReference>
<dbReference type="Pfam" id="PF16344">
    <property type="entry name" value="FecR_C"/>
    <property type="match status" value="1"/>
</dbReference>
<dbReference type="GO" id="GO:0016989">
    <property type="term" value="F:sigma factor antagonist activity"/>
    <property type="evidence" value="ECO:0007669"/>
    <property type="project" value="TreeGrafter"/>
</dbReference>
<feature type="domain" description="Protein FecR C-terminal" evidence="3">
    <location>
        <begin position="236"/>
        <end position="294"/>
    </location>
</feature>
<evidence type="ECO:0000256" key="1">
    <source>
        <dbReference type="SAM" id="Phobius"/>
    </source>
</evidence>
<evidence type="ECO:0000313" key="5">
    <source>
        <dbReference type="Proteomes" id="UP000289859"/>
    </source>
</evidence>
<feature type="domain" description="FecR protein" evidence="2">
    <location>
        <begin position="100"/>
        <end position="190"/>
    </location>
</feature>